<dbReference type="Pfam" id="PF00497">
    <property type="entry name" value="SBP_bac_3"/>
    <property type="match status" value="1"/>
</dbReference>
<dbReference type="PANTHER" id="PTHR35936">
    <property type="entry name" value="MEMBRANE-BOUND LYTIC MUREIN TRANSGLYCOSYLASE F"/>
    <property type="match status" value="1"/>
</dbReference>
<evidence type="ECO:0000256" key="3">
    <source>
        <dbReference type="ARBA" id="ARBA00022448"/>
    </source>
</evidence>
<feature type="transmembrane region" description="Helical" evidence="8">
    <location>
        <begin position="402"/>
        <end position="423"/>
    </location>
</feature>
<dbReference type="EMBL" id="NKHF01000044">
    <property type="protein sequence ID" value="PCK31805.1"/>
    <property type="molecule type" value="Genomic_DNA"/>
</dbReference>
<organism evidence="10 11">
    <name type="scientific">Pseudoalteromonas piscicida</name>
    <dbReference type="NCBI Taxonomy" id="43662"/>
    <lineage>
        <taxon>Bacteria</taxon>
        <taxon>Pseudomonadati</taxon>
        <taxon>Pseudomonadota</taxon>
        <taxon>Gammaproteobacteria</taxon>
        <taxon>Alteromonadales</taxon>
        <taxon>Pseudoalteromonadaceae</taxon>
        <taxon>Pseudoalteromonas</taxon>
    </lineage>
</organism>
<feature type="transmembrane region" description="Helical" evidence="8">
    <location>
        <begin position="209"/>
        <end position="236"/>
    </location>
</feature>
<evidence type="ECO:0000256" key="8">
    <source>
        <dbReference type="SAM" id="Phobius"/>
    </source>
</evidence>
<reference evidence="11" key="1">
    <citation type="journal article" date="2019" name="Genome Announc.">
        <title>Draft Genome Sequence of Pseudoalteromonas piscicida Strain 36Y ROTHPW, an Hypersaline Seawater Isolate from the South Coast of Sonora, Mexico.</title>
        <authorList>
            <person name="Sanchez-Diaz R."/>
            <person name="Molina-Garza Z.J."/>
            <person name="Cruz-Suarez L.E."/>
            <person name="Selvin J."/>
            <person name="Kiran G.S."/>
            <person name="Ibarra-Gamez J.C."/>
            <person name="Gomez-Gil B."/>
            <person name="Galaviz-Silva L."/>
        </authorList>
    </citation>
    <scope>NUCLEOTIDE SEQUENCE [LARGE SCALE GENOMIC DNA]</scope>
    <source>
        <strain evidence="11">36Y_RITHPW</strain>
    </source>
</reference>
<dbReference type="Gene3D" id="1.10.3860.10">
    <property type="entry name" value="Sodium:dicarboxylate symporter"/>
    <property type="match status" value="1"/>
</dbReference>
<proteinExistence type="inferred from homology"/>
<evidence type="ECO:0000256" key="6">
    <source>
        <dbReference type="ARBA" id="ARBA00022989"/>
    </source>
</evidence>
<evidence type="ECO:0000259" key="9">
    <source>
        <dbReference type="SMART" id="SM00062"/>
    </source>
</evidence>
<dbReference type="Pfam" id="PF00375">
    <property type="entry name" value="SDF"/>
    <property type="match status" value="1"/>
</dbReference>
<evidence type="ECO:0000313" key="10">
    <source>
        <dbReference type="EMBL" id="PCK31805.1"/>
    </source>
</evidence>
<feature type="transmembrane region" description="Helical" evidence="8">
    <location>
        <begin position="328"/>
        <end position="348"/>
    </location>
</feature>
<keyword evidence="6 8" id="KW-1133">Transmembrane helix</keyword>
<evidence type="ECO:0000256" key="4">
    <source>
        <dbReference type="ARBA" id="ARBA00022692"/>
    </source>
</evidence>
<feature type="transmembrane region" description="Helical" evidence="8">
    <location>
        <begin position="45"/>
        <end position="65"/>
    </location>
</feature>
<dbReference type="OrthoDB" id="9791339at2"/>
<evidence type="ECO:0000313" key="11">
    <source>
        <dbReference type="Proteomes" id="UP000228621"/>
    </source>
</evidence>
<dbReference type="SUPFAM" id="SSF53850">
    <property type="entry name" value="Periplasmic binding protein-like II"/>
    <property type="match status" value="1"/>
</dbReference>
<evidence type="ECO:0000256" key="5">
    <source>
        <dbReference type="ARBA" id="ARBA00022729"/>
    </source>
</evidence>
<protein>
    <submittedName>
        <fullName evidence="10">ABC transporter substrate-binding protein</fullName>
    </submittedName>
</protein>
<dbReference type="InterPro" id="IPR036458">
    <property type="entry name" value="Na:dicarbo_symporter_sf"/>
</dbReference>
<evidence type="ECO:0000256" key="2">
    <source>
        <dbReference type="ARBA" id="ARBA00010333"/>
    </source>
</evidence>
<evidence type="ECO:0000256" key="7">
    <source>
        <dbReference type="ARBA" id="ARBA00023136"/>
    </source>
</evidence>
<gene>
    <name evidence="10" type="ORF">CEX98_10510</name>
</gene>
<name>A0A2A5JQV1_PSEO7</name>
<feature type="transmembrane region" description="Helical" evidence="8">
    <location>
        <begin position="360"/>
        <end position="390"/>
    </location>
</feature>
<feature type="transmembrane region" description="Helical" evidence="8">
    <location>
        <begin position="248"/>
        <end position="269"/>
    </location>
</feature>
<sequence length="728" mass="81237">MTKLLNFLKNINWMLWALVLGIFAGLVFGERLSFLKPIGTGFVNLMQITILPYIVVSLIVGLGKFNPDQVKSILAKAAFVMISIWVIGLAVIWCFIMTLPAHDAGTFFSPALVAAAPEVDFVKHYIPSNPFASMAEGNVPALVIFCIALGMALISNQKKNRLLDVLEVVGQGLSVISKKIIAIFPIGIFAMTASTAGTMSAEELSELQVYWVVVLCVGTYLMLVLLPMLVAALTPVKYRDLIMVMRNAWITAFSTGNVFIVLPVITEGIKDHLRKIKQSDESSDHIAEVLVPIAYTFPSLGKLTTLIFVSFAAWLTGNQIGIEQIPNVSLSAMLSYFANVHIAIPYLLDILRVPADTYQLYLSMSVLTAKVVSPTTVVYIFAFVFLCIFINRKQLHFKRVRSVYYLTLLSALLPAFMLLSFTANHYLGQQSKSADEAIANMVISDTVPAHVLSYVPKAYQSGELSLTNIDVIKKRDLLRVGYLVDNVPFSYFNQNDQLVGFDVSLAHRLASDLEVRIEFIPFKKPQLAEYLNKGYFDIAMSGLEINIADLQNVRFSDKVLELQLALLAKDHDLKKFADKSALLTLDKLNLAHVEYAPLLKQLAQQNPKVKISSINNLQHYFKHPQEYDALVISAEAGFAWSMFYPEFGVVVPEGASLKYPVGFAVAKRNQDLLSYVNAWLSIQQTNGHINKTYDYWILGKGSVQKQTRWSLLDELEIDPNTLMEKLKF</sequence>
<dbReference type="SUPFAM" id="SSF118215">
    <property type="entry name" value="Proton glutamate symport protein"/>
    <property type="match status" value="1"/>
</dbReference>
<dbReference type="InterPro" id="IPR001991">
    <property type="entry name" value="Na-dicarboxylate_symporter"/>
</dbReference>
<comment type="caution">
    <text evidence="10">The sequence shown here is derived from an EMBL/GenBank/DDBJ whole genome shotgun (WGS) entry which is preliminary data.</text>
</comment>
<keyword evidence="7 8" id="KW-0472">Membrane</keyword>
<feature type="transmembrane region" description="Helical" evidence="8">
    <location>
        <begin position="289"/>
        <end position="316"/>
    </location>
</feature>
<accession>A0A2A5JQV1</accession>
<dbReference type="GO" id="GO:0015293">
    <property type="term" value="F:symporter activity"/>
    <property type="evidence" value="ECO:0007669"/>
    <property type="project" value="InterPro"/>
</dbReference>
<comment type="similarity">
    <text evidence="2">Belongs to the bacterial solute-binding protein 3 family.</text>
</comment>
<feature type="domain" description="Solute-binding protein family 3/N-terminal" evidence="9">
    <location>
        <begin position="477"/>
        <end position="700"/>
    </location>
</feature>
<dbReference type="Gene3D" id="3.40.190.10">
    <property type="entry name" value="Periplasmic binding protein-like II"/>
    <property type="match status" value="2"/>
</dbReference>
<dbReference type="GO" id="GO:0016020">
    <property type="term" value="C:membrane"/>
    <property type="evidence" value="ECO:0007669"/>
    <property type="project" value="UniProtKB-SubCell"/>
</dbReference>
<comment type="subcellular location">
    <subcellularLocation>
        <location evidence="1">Membrane</location>
        <topology evidence="1">Multi-pass membrane protein</topology>
    </subcellularLocation>
</comment>
<keyword evidence="3" id="KW-0813">Transport</keyword>
<keyword evidence="4 8" id="KW-0812">Transmembrane</keyword>
<dbReference type="PANTHER" id="PTHR35936:SF19">
    <property type="entry name" value="AMINO-ACID-BINDING PROTEIN YXEM-RELATED"/>
    <property type="match status" value="1"/>
</dbReference>
<feature type="transmembrane region" description="Helical" evidence="8">
    <location>
        <begin position="180"/>
        <end position="197"/>
    </location>
</feature>
<dbReference type="InterPro" id="IPR001638">
    <property type="entry name" value="Solute-binding_3/MltF_N"/>
</dbReference>
<keyword evidence="11" id="KW-1185">Reference proteome</keyword>
<dbReference type="AlphaFoldDB" id="A0A2A5JQV1"/>
<feature type="transmembrane region" description="Helical" evidence="8">
    <location>
        <begin position="77"/>
        <end position="99"/>
    </location>
</feature>
<dbReference type="Proteomes" id="UP000228621">
    <property type="component" value="Unassembled WGS sequence"/>
</dbReference>
<feature type="transmembrane region" description="Helical" evidence="8">
    <location>
        <begin position="137"/>
        <end position="154"/>
    </location>
</feature>
<keyword evidence="5" id="KW-0732">Signal</keyword>
<dbReference type="RefSeq" id="WP_099642031.1">
    <property type="nucleotide sequence ID" value="NZ_NKHF01000044.1"/>
</dbReference>
<evidence type="ECO:0000256" key="1">
    <source>
        <dbReference type="ARBA" id="ARBA00004141"/>
    </source>
</evidence>
<dbReference type="SMART" id="SM00062">
    <property type="entry name" value="PBPb"/>
    <property type="match status" value="1"/>
</dbReference>